<dbReference type="Proteomes" id="UP000075243">
    <property type="component" value="Unassembled WGS sequence"/>
</dbReference>
<organism evidence="2 3">
    <name type="scientific">Cajanus cajan</name>
    <name type="common">Pigeon pea</name>
    <name type="synonym">Cajanus indicus</name>
    <dbReference type="NCBI Taxonomy" id="3821"/>
    <lineage>
        <taxon>Eukaryota</taxon>
        <taxon>Viridiplantae</taxon>
        <taxon>Streptophyta</taxon>
        <taxon>Embryophyta</taxon>
        <taxon>Tracheophyta</taxon>
        <taxon>Spermatophyta</taxon>
        <taxon>Magnoliopsida</taxon>
        <taxon>eudicotyledons</taxon>
        <taxon>Gunneridae</taxon>
        <taxon>Pentapetalae</taxon>
        <taxon>rosids</taxon>
        <taxon>fabids</taxon>
        <taxon>Fabales</taxon>
        <taxon>Fabaceae</taxon>
        <taxon>Papilionoideae</taxon>
        <taxon>50 kb inversion clade</taxon>
        <taxon>NPAAA clade</taxon>
        <taxon>indigoferoid/millettioid clade</taxon>
        <taxon>Phaseoleae</taxon>
        <taxon>Cajanus</taxon>
    </lineage>
</organism>
<protein>
    <recommendedName>
        <fullName evidence="1">Retrotransposon gag domain-containing protein</fullName>
    </recommendedName>
</protein>
<proteinExistence type="predicted"/>
<reference evidence="2" key="1">
    <citation type="journal article" date="2012" name="Nat. Biotechnol.">
        <title>Draft genome sequence of pigeonpea (Cajanus cajan), an orphan legume crop of resource-poor farmers.</title>
        <authorList>
            <person name="Varshney R.K."/>
            <person name="Chen W."/>
            <person name="Li Y."/>
            <person name="Bharti A.K."/>
            <person name="Saxena R.K."/>
            <person name="Schlueter J.A."/>
            <person name="Donoghue M.T."/>
            <person name="Azam S."/>
            <person name="Fan G."/>
            <person name="Whaley A.M."/>
            <person name="Farmer A.D."/>
            <person name="Sheridan J."/>
            <person name="Iwata A."/>
            <person name="Tuteja R."/>
            <person name="Penmetsa R.V."/>
            <person name="Wu W."/>
            <person name="Upadhyaya H.D."/>
            <person name="Yang S.P."/>
            <person name="Shah T."/>
            <person name="Saxena K.B."/>
            <person name="Michael T."/>
            <person name="McCombie W.R."/>
            <person name="Yang B."/>
            <person name="Zhang G."/>
            <person name="Yang H."/>
            <person name="Wang J."/>
            <person name="Spillane C."/>
            <person name="Cook D.R."/>
            <person name="May G.D."/>
            <person name="Xu X."/>
            <person name="Jackson S.A."/>
        </authorList>
    </citation>
    <scope>NUCLEOTIDE SEQUENCE [LARGE SCALE GENOMIC DNA]</scope>
</reference>
<dbReference type="AlphaFoldDB" id="A0A151QTT7"/>
<evidence type="ECO:0000313" key="2">
    <source>
        <dbReference type="EMBL" id="KYP33692.1"/>
    </source>
</evidence>
<gene>
    <name evidence="2" type="ORF">KK1_045441</name>
</gene>
<dbReference type="Pfam" id="PF03732">
    <property type="entry name" value="Retrotrans_gag"/>
    <property type="match status" value="1"/>
</dbReference>
<sequence>MLTARGVAVDLECFRRLFLEKYFLESVRHAKEVEFMRLHQGGMTVSEYAMRFKHLSRFYSQAISKAWKCRKFADGLKYD</sequence>
<dbReference type="InterPro" id="IPR005162">
    <property type="entry name" value="Retrotrans_gag_dom"/>
</dbReference>
<evidence type="ECO:0000259" key="1">
    <source>
        <dbReference type="Pfam" id="PF03732"/>
    </source>
</evidence>
<dbReference type="Gramene" id="C.cajan_45256.t">
    <property type="protein sequence ID" value="C.cajan_45256.t.cds1"/>
    <property type="gene ID" value="C.cajan_45256"/>
</dbReference>
<dbReference type="EMBL" id="KQ484805">
    <property type="protein sequence ID" value="KYP33692.1"/>
    <property type="molecule type" value="Genomic_DNA"/>
</dbReference>
<keyword evidence="3" id="KW-1185">Reference proteome</keyword>
<name>A0A151QTT7_CAJCA</name>
<accession>A0A151QTT7</accession>
<feature type="domain" description="Retrotransposon gag" evidence="1">
    <location>
        <begin position="14"/>
        <end position="77"/>
    </location>
</feature>
<evidence type="ECO:0000313" key="3">
    <source>
        <dbReference type="Proteomes" id="UP000075243"/>
    </source>
</evidence>